<accession>A0A494TEH3</accession>
<organism evidence="1 2">
    <name type="scientific">Sphingomonas paeninsulae</name>
    <dbReference type="NCBI Taxonomy" id="2319844"/>
    <lineage>
        <taxon>Bacteria</taxon>
        <taxon>Pseudomonadati</taxon>
        <taxon>Pseudomonadota</taxon>
        <taxon>Alphaproteobacteria</taxon>
        <taxon>Sphingomonadales</taxon>
        <taxon>Sphingomonadaceae</taxon>
        <taxon>Sphingomonas</taxon>
    </lineage>
</organism>
<dbReference type="KEGG" id="spha:D3Y57_19245"/>
<gene>
    <name evidence="1" type="ORF">D3Y57_19245</name>
</gene>
<evidence type="ECO:0000313" key="2">
    <source>
        <dbReference type="Proteomes" id="UP000276254"/>
    </source>
</evidence>
<dbReference type="Pfam" id="PF06199">
    <property type="entry name" value="Phage_tail_2"/>
    <property type="match status" value="1"/>
</dbReference>
<evidence type="ECO:0008006" key="3">
    <source>
        <dbReference type="Google" id="ProtNLM"/>
    </source>
</evidence>
<name>A0A494TEH3_SPHPE</name>
<dbReference type="AlphaFoldDB" id="A0A494TEH3"/>
<proteinExistence type="predicted"/>
<keyword evidence="2" id="KW-1185">Reference proteome</keyword>
<dbReference type="InterPro" id="IPR011855">
    <property type="entry name" value="Phgtail_TP901_1"/>
</dbReference>
<protein>
    <recommendedName>
        <fullName evidence="3">Phage tail protein</fullName>
    </recommendedName>
</protein>
<sequence length="151" mass="16225">MARPALIKGGYFTILMGDGATPAEVFTVLCGLNTRSFTIQTNTSDVFVADCALPEDVPARQVNLTGKQWDMSGAGLYNRTDATRIRAAVGVVKNYRFSELEPASPAVAVDSGWWAGAFVLTNWQQQAADGQYVTASMTFVSDGPVLWVPTV</sequence>
<dbReference type="Proteomes" id="UP000276254">
    <property type="component" value="Chromosome"/>
</dbReference>
<dbReference type="OrthoDB" id="7375409at2"/>
<dbReference type="EMBL" id="CP032829">
    <property type="protein sequence ID" value="AYJ87670.1"/>
    <property type="molecule type" value="Genomic_DNA"/>
</dbReference>
<evidence type="ECO:0000313" key="1">
    <source>
        <dbReference type="EMBL" id="AYJ87670.1"/>
    </source>
</evidence>
<dbReference type="RefSeq" id="WP_121155282.1">
    <property type="nucleotide sequence ID" value="NZ_CP032829.1"/>
</dbReference>
<reference evidence="1 2" key="1">
    <citation type="submission" date="2018-09" db="EMBL/GenBank/DDBJ databases">
        <title>Sphingomonas peninsula sp. nov., isolated from fildes peninsula, Antarctic soil.</title>
        <authorList>
            <person name="Yingchao G."/>
        </authorList>
    </citation>
    <scope>NUCLEOTIDE SEQUENCE [LARGE SCALE GENOMIC DNA]</scope>
    <source>
        <strain evidence="1 2">YZ-8</strain>
    </source>
</reference>